<evidence type="ECO:0000313" key="4">
    <source>
        <dbReference type="EnsemblFungi" id="MAPG_04940T0"/>
    </source>
</evidence>
<keyword evidence="5" id="KW-1185">Reference proteome</keyword>
<dbReference type="OrthoDB" id="5347452at2759"/>
<reference evidence="4" key="4">
    <citation type="journal article" date="2015" name="G3 (Bethesda)">
        <title>Genome sequences of three phytopathogenic species of the Magnaporthaceae family of fungi.</title>
        <authorList>
            <person name="Okagaki L.H."/>
            <person name="Nunes C.C."/>
            <person name="Sailsbery J."/>
            <person name="Clay B."/>
            <person name="Brown D."/>
            <person name="John T."/>
            <person name="Oh Y."/>
            <person name="Young N."/>
            <person name="Fitzgerald M."/>
            <person name="Haas B.J."/>
            <person name="Zeng Q."/>
            <person name="Young S."/>
            <person name="Adiconis X."/>
            <person name="Fan L."/>
            <person name="Levin J.Z."/>
            <person name="Mitchell T.K."/>
            <person name="Okubara P.A."/>
            <person name="Farman M.L."/>
            <person name="Kohn L.M."/>
            <person name="Birren B."/>
            <person name="Ma L.-J."/>
            <person name="Dean R.A."/>
        </authorList>
    </citation>
    <scope>NUCLEOTIDE SEQUENCE</scope>
    <source>
        <strain evidence="4">ATCC 64411 / 73-15</strain>
    </source>
</reference>
<dbReference type="EnsemblFungi" id="MAPG_04940T0">
    <property type="protein sequence ID" value="MAPG_04940T0"/>
    <property type="gene ID" value="MAPG_04940"/>
</dbReference>
<reference evidence="5" key="1">
    <citation type="submission" date="2010-05" db="EMBL/GenBank/DDBJ databases">
        <title>The genome sequence of Magnaporthe poae strain ATCC 64411.</title>
        <authorList>
            <person name="Ma L.-J."/>
            <person name="Dead R."/>
            <person name="Young S."/>
            <person name="Zeng Q."/>
            <person name="Koehrsen M."/>
            <person name="Alvarado L."/>
            <person name="Berlin A."/>
            <person name="Chapman S.B."/>
            <person name="Chen Z."/>
            <person name="Freedman E."/>
            <person name="Gellesch M."/>
            <person name="Goldberg J."/>
            <person name="Griggs A."/>
            <person name="Gujja S."/>
            <person name="Heilman E.R."/>
            <person name="Heiman D."/>
            <person name="Hepburn T."/>
            <person name="Howarth C."/>
            <person name="Jen D."/>
            <person name="Larson L."/>
            <person name="Mehta T."/>
            <person name="Neiman D."/>
            <person name="Pearson M."/>
            <person name="Roberts A."/>
            <person name="Saif S."/>
            <person name="Shea T."/>
            <person name="Shenoy N."/>
            <person name="Sisk P."/>
            <person name="Stolte C."/>
            <person name="Sykes S."/>
            <person name="Walk T."/>
            <person name="White J."/>
            <person name="Yandava C."/>
            <person name="Haas B."/>
            <person name="Nusbaum C."/>
            <person name="Birren B."/>
        </authorList>
    </citation>
    <scope>NUCLEOTIDE SEQUENCE [LARGE SCALE GENOMIC DNA]</scope>
    <source>
        <strain evidence="5">ATCC 64411 / 73-15</strain>
    </source>
</reference>
<dbReference type="EMBL" id="GL876969">
    <property type="protein sequence ID" value="KLU85921.1"/>
    <property type="molecule type" value="Genomic_DNA"/>
</dbReference>
<reference evidence="3" key="3">
    <citation type="submission" date="2011-03" db="EMBL/GenBank/DDBJ databases">
        <title>Annotation of Magnaporthe poae ATCC 64411.</title>
        <authorList>
            <person name="Ma L.-J."/>
            <person name="Dead R."/>
            <person name="Young S.K."/>
            <person name="Zeng Q."/>
            <person name="Gargeya S."/>
            <person name="Fitzgerald M."/>
            <person name="Haas B."/>
            <person name="Abouelleil A."/>
            <person name="Alvarado L."/>
            <person name="Arachchi H.M."/>
            <person name="Berlin A."/>
            <person name="Brown A."/>
            <person name="Chapman S.B."/>
            <person name="Chen Z."/>
            <person name="Dunbar C."/>
            <person name="Freedman E."/>
            <person name="Gearin G."/>
            <person name="Gellesch M."/>
            <person name="Goldberg J."/>
            <person name="Griggs A."/>
            <person name="Gujja S."/>
            <person name="Heiman D."/>
            <person name="Howarth C."/>
            <person name="Larson L."/>
            <person name="Lui A."/>
            <person name="MacDonald P.J.P."/>
            <person name="Mehta T."/>
            <person name="Montmayeur A."/>
            <person name="Murphy C."/>
            <person name="Neiman D."/>
            <person name="Pearson M."/>
            <person name="Priest M."/>
            <person name="Roberts A."/>
            <person name="Saif S."/>
            <person name="Shea T."/>
            <person name="Shenoy N."/>
            <person name="Sisk P."/>
            <person name="Stolte C."/>
            <person name="Sykes S."/>
            <person name="Yandava C."/>
            <person name="Wortman J."/>
            <person name="Nusbaum C."/>
            <person name="Birren B."/>
        </authorList>
    </citation>
    <scope>NUCLEOTIDE SEQUENCE</scope>
    <source>
        <strain evidence="3">ATCC 64411</strain>
    </source>
</reference>
<keyword evidence="2" id="KW-0812">Transmembrane</keyword>
<accession>A0A0C4DY31</accession>
<keyword evidence="2" id="KW-1133">Transmembrane helix</keyword>
<evidence type="ECO:0000313" key="5">
    <source>
        <dbReference type="Proteomes" id="UP000011715"/>
    </source>
</evidence>
<dbReference type="Proteomes" id="UP000011715">
    <property type="component" value="Unassembled WGS sequence"/>
</dbReference>
<evidence type="ECO:0000256" key="2">
    <source>
        <dbReference type="SAM" id="Phobius"/>
    </source>
</evidence>
<dbReference type="eggNOG" id="ENOG502RJF3">
    <property type="taxonomic scope" value="Eukaryota"/>
</dbReference>
<gene>
    <name evidence="3" type="ORF">MAPG_04940</name>
</gene>
<feature type="compositionally biased region" description="Polar residues" evidence="1">
    <location>
        <begin position="425"/>
        <end position="460"/>
    </location>
</feature>
<reference evidence="3" key="2">
    <citation type="submission" date="2010-05" db="EMBL/GenBank/DDBJ databases">
        <title>The Genome Sequence of Magnaporthe poae strain ATCC 64411.</title>
        <authorList>
            <consortium name="The Broad Institute Genome Sequencing Platform"/>
            <consortium name="Broad Institute Genome Sequencing Center for Infectious Disease"/>
            <person name="Ma L.-J."/>
            <person name="Dead R."/>
            <person name="Young S."/>
            <person name="Zeng Q."/>
            <person name="Koehrsen M."/>
            <person name="Alvarado L."/>
            <person name="Berlin A."/>
            <person name="Chapman S.B."/>
            <person name="Chen Z."/>
            <person name="Freedman E."/>
            <person name="Gellesch M."/>
            <person name="Goldberg J."/>
            <person name="Griggs A."/>
            <person name="Gujja S."/>
            <person name="Heilman E.R."/>
            <person name="Heiman D."/>
            <person name="Hepburn T."/>
            <person name="Howarth C."/>
            <person name="Jen D."/>
            <person name="Larson L."/>
            <person name="Mehta T."/>
            <person name="Neiman D."/>
            <person name="Pearson M."/>
            <person name="Roberts A."/>
            <person name="Saif S."/>
            <person name="Shea T."/>
            <person name="Shenoy N."/>
            <person name="Sisk P."/>
            <person name="Stolte C."/>
            <person name="Sykes S."/>
            <person name="Walk T."/>
            <person name="White J."/>
            <person name="Yandava C."/>
            <person name="Haas B."/>
            <person name="Nusbaum C."/>
            <person name="Birren B."/>
        </authorList>
    </citation>
    <scope>NUCLEOTIDE SEQUENCE</scope>
    <source>
        <strain evidence="3">ATCC 64411</strain>
    </source>
</reference>
<organism evidence="4 5">
    <name type="scientific">Magnaporthiopsis poae (strain ATCC 64411 / 73-15)</name>
    <name type="common">Kentucky bluegrass fungus</name>
    <name type="synonym">Magnaporthe poae</name>
    <dbReference type="NCBI Taxonomy" id="644358"/>
    <lineage>
        <taxon>Eukaryota</taxon>
        <taxon>Fungi</taxon>
        <taxon>Dikarya</taxon>
        <taxon>Ascomycota</taxon>
        <taxon>Pezizomycotina</taxon>
        <taxon>Sordariomycetes</taxon>
        <taxon>Sordariomycetidae</taxon>
        <taxon>Magnaporthales</taxon>
        <taxon>Magnaporthaceae</taxon>
        <taxon>Magnaporthiopsis</taxon>
    </lineage>
</organism>
<evidence type="ECO:0000256" key="1">
    <source>
        <dbReference type="SAM" id="MobiDB-lite"/>
    </source>
</evidence>
<keyword evidence="2" id="KW-0472">Membrane</keyword>
<evidence type="ECO:0000313" key="3">
    <source>
        <dbReference type="EMBL" id="KLU85921.1"/>
    </source>
</evidence>
<dbReference type="AlphaFoldDB" id="A0A0C4DY31"/>
<feature type="transmembrane region" description="Helical" evidence="2">
    <location>
        <begin position="341"/>
        <end position="363"/>
    </location>
</feature>
<dbReference type="VEuPathDB" id="FungiDB:MAPG_04940"/>
<evidence type="ECO:0008006" key="6">
    <source>
        <dbReference type="Google" id="ProtNLM"/>
    </source>
</evidence>
<protein>
    <recommendedName>
        <fullName evidence="6">Mid2 domain-containing protein</fullName>
    </recommendedName>
</protein>
<feature type="region of interest" description="Disordered" evidence="1">
    <location>
        <begin position="368"/>
        <end position="480"/>
    </location>
</feature>
<name>A0A0C4DY31_MAGP6</name>
<dbReference type="EMBL" id="ADBL01001154">
    <property type="status" value="NOT_ANNOTATED_CDS"/>
    <property type="molecule type" value="Genomic_DNA"/>
</dbReference>
<dbReference type="STRING" id="644358.A0A0C4DY31"/>
<reference evidence="4" key="5">
    <citation type="submission" date="2015-06" db="UniProtKB">
        <authorList>
            <consortium name="EnsemblFungi"/>
        </authorList>
    </citation>
    <scope>IDENTIFICATION</scope>
    <source>
        <strain evidence="4">ATCC 64411</strain>
    </source>
</reference>
<sequence length="503" mass="53222">MSALADPPARSGRIGVLQVRLTPKGRGFGRSHAGGGPVSSENPISLGFKEKQCLPRSILARAQHVCSTSSAARLQDSITMAPLLRQTASILYVTLPLLTLSLASAEADVLGTDLPATAFPKTAQRLTLDGQLPRPAATVTLAEVTQAPDLRRGVRAVRRRQGSTATEPTPRSLTVTYAPDETCGYVSAAPDAPITCPQGKRCMWAANTIKAIICAGGVQILRCIDREVALDPRVCNDICMGNQQILKCTNTNLPFCRTYLYPDDVTGYGCQPSQSPTTQSVAFTWPDQPTRPLVTVTMDMRGLSATHTSTPYETAFTFAPPPLQAEPITESQSSHNLNIPAIVGGLLGGLAVFFLAAVAIFITKKYRSGNNRKGDSGADSRAPAPPAYDQVGIHHGAHNRSDREPSPLCRNPTVLRRQPARDSVSVVSQNPSTHRLSAQSSATLVGHQQGTGSPSGQPKTIQEGDGPGHPRNGAGYIGHESGTSGDHFQGMGSDCGEFVCGAF</sequence>
<proteinExistence type="predicted"/>